<dbReference type="STRING" id="61647.LG71_19510"/>
<dbReference type="Pfam" id="PF06894">
    <property type="entry name" value="Phage_TAC_2"/>
    <property type="match status" value="1"/>
</dbReference>
<dbReference type="HAMAP" id="MF_04134">
    <property type="entry name" value="GT_LAMBD"/>
    <property type="match status" value="1"/>
</dbReference>
<dbReference type="eggNOG" id="ENOG50335X3">
    <property type="taxonomic scope" value="Bacteria"/>
</dbReference>
<reference evidence="3 4" key="1">
    <citation type="submission" date="2015-05" db="EMBL/GenBank/DDBJ databases">
        <title>Genome sequences of Pluralibacter gergoviae.</title>
        <authorList>
            <person name="Greninger A.L."/>
            <person name="Miller S."/>
        </authorList>
    </citation>
    <scope>NUCLEOTIDE SEQUENCE [LARGE SCALE GENOMIC DNA]</scope>
    <source>
        <strain evidence="3 4">JS81F13</strain>
    </source>
</reference>
<dbReference type="AlphaFoldDB" id="A0A0J5KLV5"/>
<evidence type="ECO:0000259" key="1">
    <source>
        <dbReference type="Pfam" id="PF06894"/>
    </source>
</evidence>
<dbReference type="InterPro" id="IPR043704">
    <property type="entry name" value="Tail_assembly_GT"/>
</dbReference>
<evidence type="ECO:0000313" key="4">
    <source>
        <dbReference type="Proteomes" id="UP000036196"/>
    </source>
</evidence>
<keyword evidence="4" id="KW-1185">Reference proteome</keyword>
<dbReference type="Proteomes" id="UP000036196">
    <property type="component" value="Unassembled WGS sequence"/>
</dbReference>
<dbReference type="EMBL" id="ABLOKC030000046">
    <property type="protein sequence ID" value="EML1474272.1"/>
    <property type="molecule type" value="Genomic_DNA"/>
</dbReference>
<protein>
    <submittedName>
        <fullName evidence="2 3">Tail protein</fullName>
    </submittedName>
</protein>
<organism evidence="3 4">
    <name type="scientific">Pluralibacter gergoviae</name>
    <name type="common">Enterobacter gergoviae</name>
    <dbReference type="NCBI Taxonomy" id="61647"/>
    <lineage>
        <taxon>Bacteria</taxon>
        <taxon>Pseudomonadati</taxon>
        <taxon>Pseudomonadota</taxon>
        <taxon>Gammaproteobacteria</taxon>
        <taxon>Enterobacterales</taxon>
        <taxon>Enterobacteriaceae</taxon>
        <taxon>Pluralibacter</taxon>
    </lineage>
</organism>
<dbReference type="NCBIfam" id="TIGR01674">
    <property type="entry name" value="phage_lambda_G"/>
    <property type="match status" value="1"/>
</dbReference>
<dbReference type="RefSeq" id="WP_048281074.1">
    <property type="nucleotide sequence ID" value="NZ_LDZF01000046.1"/>
</dbReference>
<accession>A0A0J5KLV5</accession>
<sequence length="140" mass="15839">MDFLKKEEFEHNGVRTQISELSALQRISYLEYLAREEKDLSVDVDELSEQEVNARLINMDIRTGALLIALSLWHNDPSGPSEEELQQQVLRSWPPEAIGKAQMQIQLLSGMLPPVLDEVIETESIDNTVPVDEPVTAEKP</sequence>
<comment type="caution">
    <text evidence="3">The sequence shown here is derived from an EMBL/GenBank/DDBJ whole genome shotgun (WGS) entry which is preliminary data.</text>
</comment>
<evidence type="ECO:0000313" key="2">
    <source>
        <dbReference type="EMBL" id="EML1474272.1"/>
    </source>
</evidence>
<evidence type="ECO:0000313" key="3">
    <source>
        <dbReference type="EMBL" id="KMK08518.1"/>
    </source>
</evidence>
<proteinExistence type="inferred from homology"/>
<feature type="domain" description="Tail assembly protein G" evidence="1">
    <location>
        <begin position="3"/>
        <end position="118"/>
    </location>
</feature>
<gene>
    <name evidence="3" type="ORF">ABW06_24570</name>
    <name evidence="2" type="ORF">QEG54_005105</name>
</gene>
<dbReference type="InterPro" id="IPR010027">
    <property type="entry name" value="Tail_assembly_G"/>
</dbReference>
<dbReference type="EMBL" id="LDZF01000046">
    <property type="protein sequence ID" value="KMK08518.1"/>
    <property type="molecule type" value="Genomic_DNA"/>
</dbReference>
<reference evidence="2" key="2">
    <citation type="submission" date="2024-02" db="EMBL/GenBank/DDBJ databases">
        <authorList>
            <consortium name="Clinical and Environmental Microbiology Branch: Whole genome sequencing antimicrobial resistance pathogens in the healthcare setting"/>
        </authorList>
    </citation>
    <scope>NUCLEOTIDE SEQUENCE</scope>
    <source>
        <strain evidence="2">2021DK-00143</strain>
    </source>
</reference>
<name>A0A0J5KLV5_PLUGE</name>
<dbReference type="PATRIC" id="fig|61647.15.peg.4130"/>